<evidence type="ECO:0000259" key="3">
    <source>
        <dbReference type="SMART" id="SM00581"/>
    </source>
</evidence>
<dbReference type="InterPro" id="IPR007180">
    <property type="entry name" value="DUF382"/>
</dbReference>
<dbReference type="InterPro" id="IPR006568">
    <property type="entry name" value="PSP_pro-rich"/>
</dbReference>
<feature type="compositionally biased region" description="Polar residues" evidence="1">
    <location>
        <begin position="933"/>
        <end position="943"/>
    </location>
</feature>
<dbReference type="GO" id="GO:0005634">
    <property type="term" value="C:nucleus"/>
    <property type="evidence" value="ECO:0007669"/>
    <property type="project" value="InterPro"/>
</dbReference>
<dbReference type="SMART" id="SM00581">
    <property type="entry name" value="PSP"/>
    <property type="match status" value="1"/>
</dbReference>
<gene>
    <name evidence="5" type="ORF">MUK42_27055</name>
</gene>
<feature type="compositionally biased region" description="Basic and acidic residues" evidence="1">
    <location>
        <begin position="515"/>
        <end position="525"/>
    </location>
</feature>
<feature type="compositionally biased region" description="Basic residues" evidence="1">
    <location>
        <begin position="526"/>
        <end position="536"/>
    </location>
</feature>
<feature type="domain" description="DUF3700" evidence="4">
    <location>
        <begin position="163"/>
        <end position="402"/>
    </location>
</feature>
<feature type="transmembrane region" description="Helical" evidence="2">
    <location>
        <begin position="20"/>
        <end position="40"/>
    </location>
</feature>
<feature type="compositionally biased region" description="Basic and acidic residues" evidence="1">
    <location>
        <begin position="950"/>
        <end position="970"/>
    </location>
</feature>
<proteinExistence type="predicted"/>
<accession>A0A9E7F7E9</accession>
<dbReference type="PANTHER" id="PTHR12785">
    <property type="entry name" value="SPLICING FACTOR 3B"/>
    <property type="match status" value="1"/>
</dbReference>
<dbReference type="Proteomes" id="UP001055439">
    <property type="component" value="Chromosome 2"/>
</dbReference>
<keyword evidence="2" id="KW-0472">Membrane</keyword>
<feature type="compositionally biased region" description="Basic and acidic residues" evidence="1">
    <location>
        <begin position="1037"/>
        <end position="1047"/>
    </location>
</feature>
<organism evidence="5 6">
    <name type="scientific">Musa troglodytarum</name>
    <name type="common">fe'i banana</name>
    <dbReference type="NCBI Taxonomy" id="320322"/>
    <lineage>
        <taxon>Eukaryota</taxon>
        <taxon>Viridiplantae</taxon>
        <taxon>Streptophyta</taxon>
        <taxon>Embryophyta</taxon>
        <taxon>Tracheophyta</taxon>
        <taxon>Spermatophyta</taxon>
        <taxon>Magnoliopsida</taxon>
        <taxon>Liliopsida</taxon>
        <taxon>Zingiberales</taxon>
        <taxon>Musaceae</taxon>
        <taxon>Musa</taxon>
    </lineage>
</organism>
<dbReference type="Gene3D" id="3.60.20.10">
    <property type="entry name" value="Glutamine Phosphoribosylpyrophosphate, subunit 1, domain 1"/>
    <property type="match status" value="1"/>
</dbReference>
<dbReference type="PANTHER" id="PTHR12785:SF6">
    <property type="entry name" value="SPLICING FACTOR 3B SUBUNIT 2"/>
    <property type="match status" value="1"/>
</dbReference>
<name>A0A9E7F7E9_9LILI</name>
<protein>
    <recommendedName>
        <fullName evidence="7">PSP proline-rich domain-containing protein</fullName>
    </recommendedName>
</protein>
<dbReference type="InterPro" id="IPR052584">
    <property type="entry name" value="U2_snRNP_Complex_Component"/>
</dbReference>
<evidence type="ECO:0000313" key="6">
    <source>
        <dbReference type="Proteomes" id="UP001055439"/>
    </source>
</evidence>
<dbReference type="SMART" id="SM01172">
    <property type="entry name" value="DUF3700"/>
    <property type="match status" value="1"/>
</dbReference>
<dbReference type="OrthoDB" id="10260794at2759"/>
<feature type="region of interest" description="Disordered" evidence="1">
    <location>
        <begin position="507"/>
        <end position="574"/>
    </location>
</feature>
<dbReference type="InterPro" id="IPR024286">
    <property type="entry name" value="DUF3700"/>
</dbReference>
<dbReference type="EMBL" id="CP097504">
    <property type="protein sequence ID" value="URD90056.1"/>
    <property type="molecule type" value="Genomic_DNA"/>
</dbReference>
<keyword evidence="6" id="KW-1185">Reference proteome</keyword>
<evidence type="ECO:0000313" key="5">
    <source>
        <dbReference type="EMBL" id="URD90056.1"/>
    </source>
</evidence>
<sequence length="1075" mass="120310">MDRSRRGRVVKSRLRSALKLVNSVIGLAAMGMILYSRWMIRSWRNHIRLLHLELMHYSNCNFTLLNASVAEACNNWYTGDMGIGSAWFEICPLSISSLLALGIMASMVKSKLLKDSPSECQSVKHFVIYYVSALQKNIFCCIPCSLAVEPSDTSQETLSLKMLAVFHETVAHPPQELRCPESTSGFPPKPGYRWRHPKNPDEILRDFLSSHPAHSFCATFSGGAALACLGPQAPHPSLLCQRFFCSFDEVYCIFVGSISNLSSLVREYGLCGRISNEALLVIEAYRTLRDRGPYPADKVVEDLAGSFAFVVYDNMTGAVFAALSGDGGVPLYWGIAADGSVVICDDVEIMKGSCAKSYAPFPTGCMFHSEGGLRSFEHPMNRMKAMPRVDSEGAMCGASFMVDAASKIAAIPRRGLRSFEHPMNRMKAMPRVDSEGAMCGASFMVDAASKIAAIPRDRVFSRYGFLGIPLHLLCFLRNFRSSATMTAAELGIQSSYPNGAGDSLTNGGLASAAAAEKKKARDSERRRRRRKQKKNNKASSGPADEAGDESDGFEGGAEGDAKENSDPRPQVKVSVEVEYVPEKADVEESFLEDFRSVLEKFSFQDAASAEDEGKKDEAAGNAAAKKRGDSDSEEEEQEAQQKEKGLSNKKKKLQRRMKIADLKQICSRPDVVEVWDATAADPKLLVFLKSYRNTVPVPRHWCQKRKFLQGKRGIEKQPFQLPDFIAATGIEKIRQAYIEKEDSKKLKQKQRERMQPKMGKMDIDYQVLHDAFFKYQTKPKLTTHGDLYFEGKEFEVKLREMKPGMLSRELKEALGMPDGAPPPWLINMQRYGPPPSYPQLKIPGLNAPIPPGASFGYHPGGWGKPPVDEYGRPLYGDVFGVQQQEQLNYEEEPVDRSKHWGDLEEEEEEEEMEEEEEEEEEMEEEELEAGMQSVDSLSSTPTGVETPDVIDLRKQQRKEPEKPLYQVLEEKEERIAPGTLLGTAHTYVLGAQEKTAAKRVDLLRGQKSDKVDVTIQPEELEVMDDVLAAKYEEAREEEKLRNQKEDFSDMVAEQAANKRKRKEKDGKSKKKDFKF</sequence>
<evidence type="ECO:0000256" key="1">
    <source>
        <dbReference type="SAM" id="MobiDB-lite"/>
    </source>
</evidence>
<reference evidence="5" key="1">
    <citation type="submission" date="2022-05" db="EMBL/GenBank/DDBJ databases">
        <title>The Musa troglodytarum L. genome provides insights into the mechanism of non-climacteric behaviour and enrichment of carotenoids.</title>
        <authorList>
            <person name="Wang J."/>
        </authorList>
    </citation>
    <scope>NUCLEOTIDE SEQUENCE</scope>
    <source>
        <tissue evidence="5">Leaf</tissue>
    </source>
</reference>
<keyword evidence="2" id="KW-1133">Transmembrane helix</keyword>
<evidence type="ECO:0000259" key="4">
    <source>
        <dbReference type="SMART" id="SM01172"/>
    </source>
</evidence>
<dbReference type="Pfam" id="PF12481">
    <property type="entry name" value="DUF3700"/>
    <property type="match status" value="2"/>
</dbReference>
<feature type="region of interest" description="Disordered" evidence="1">
    <location>
        <begin position="606"/>
        <end position="653"/>
    </location>
</feature>
<feature type="region of interest" description="Disordered" evidence="1">
    <location>
        <begin position="888"/>
        <end position="970"/>
    </location>
</feature>
<feature type="compositionally biased region" description="Acidic residues" evidence="1">
    <location>
        <begin position="903"/>
        <end position="928"/>
    </location>
</feature>
<feature type="compositionally biased region" description="Basic residues" evidence="1">
    <location>
        <begin position="1057"/>
        <end position="1075"/>
    </location>
</feature>
<dbReference type="Pfam" id="PF04037">
    <property type="entry name" value="DUF382"/>
    <property type="match status" value="1"/>
</dbReference>
<feature type="region of interest" description="Disordered" evidence="1">
    <location>
        <begin position="1037"/>
        <end position="1075"/>
    </location>
</feature>
<dbReference type="AlphaFoldDB" id="A0A9E7F7E9"/>
<keyword evidence="2" id="KW-0812">Transmembrane</keyword>
<dbReference type="InterPro" id="IPR029055">
    <property type="entry name" value="Ntn_hydrolases_N"/>
</dbReference>
<feature type="domain" description="PSP proline-rich" evidence="3">
    <location>
        <begin position="798"/>
        <end position="851"/>
    </location>
</feature>
<dbReference type="SUPFAM" id="SSF56235">
    <property type="entry name" value="N-terminal nucleophile aminohydrolases (Ntn hydrolases)"/>
    <property type="match status" value="1"/>
</dbReference>
<dbReference type="Pfam" id="PF04046">
    <property type="entry name" value="PSP"/>
    <property type="match status" value="1"/>
</dbReference>
<evidence type="ECO:0008006" key="7">
    <source>
        <dbReference type="Google" id="ProtNLM"/>
    </source>
</evidence>
<evidence type="ECO:0000256" key="2">
    <source>
        <dbReference type="SAM" id="Phobius"/>
    </source>
</evidence>